<evidence type="ECO:0000256" key="5">
    <source>
        <dbReference type="ARBA" id="ARBA00022840"/>
    </source>
</evidence>
<evidence type="ECO:0000256" key="8">
    <source>
        <dbReference type="RuleBase" id="RU000384"/>
    </source>
</evidence>
<sequence>MPANLTFDTLKKAVQSGEIDTVTVAFVDMQGRLMGKRFHAAHFIENPDETHCCNYLLATDFEMNTVQGYAAASWATGYGDYVMKPDLSTLRRVPWSPGTALCMCDLYDHKTHELVPHAPRSILRRQIARAAAMGFDPMMATELEFYLFEESFKTHFDTGYRSLVPTARHNVDYAITSTFPDEPVMRALRNGLYGAGIPVENSKGEANAGQHEINVKYSDALDTADMHVVVKGATKEIAYSYGQSATFLAKFAHGQAGSSSHVHQSLFQDGRNVFYDADAEYGMSALMRHYMAGQLQYARELTYFLAPYVNSYKRFVTGLFAPTKAIWSVDNRTAGFRVCGDGTKGVRVECRIGGSDLNPYLACAALLAAGLEGIEKKLELEPEFAGDAYAAQDVRQVPKTLGEAAEELNGSAMLRAAMGDEVVDHYVRAANWETEEFNRVVTDWELARGFERA</sequence>
<dbReference type="EMBL" id="CP070368">
    <property type="protein sequence ID" value="QRZ12507.1"/>
    <property type="molecule type" value="Genomic_DNA"/>
</dbReference>
<dbReference type="PROSITE" id="PS51987">
    <property type="entry name" value="GS_CATALYTIC"/>
    <property type="match status" value="1"/>
</dbReference>
<dbReference type="PROSITE" id="PS51986">
    <property type="entry name" value="GS_BETA_GRASP"/>
    <property type="match status" value="1"/>
</dbReference>
<dbReference type="PANTHER" id="PTHR43785">
    <property type="entry name" value="GAMMA-GLUTAMYLPUTRESCINE SYNTHETASE"/>
    <property type="match status" value="1"/>
</dbReference>
<keyword evidence="5" id="KW-0067">ATP-binding</keyword>
<evidence type="ECO:0000256" key="3">
    <source>
        <dbReference type="ARBA" id="ARBA00022598"/>
    </source>
</evidence>
<keyword evidence="4" id="KW-0547">Nucleotide-binding</keyword>
<gene>
    <name evidence="11" type="ORF">JWJ88_07750</name>
</gene>
<feature type="domain" description="GS catalytic" evidence="10">
    <location>
        <begin position="119"/>
        <end position="453"/>
    </location>
</feature>
<dbReference type="InterPro" id="IPR008146">
    <property type="entry name" value="Gln_synth_cat_dom"/>
</dbReference>
<dbReference type="SMART" id="SM01230">
    <property type="entry name" value="Gln-synt_C"/>
    <property type="match status" value="1"/>
</dbReference>
<dbReference type="SUPFAM" id="SSF54368">
    <property type="entry name" value="Glutamine synthetase, N-terminal domain"/>
    <property type="match status" value="1"/>
</dbReference>
<dbReference type="Proteomes" id="UP000663629">
    <property type="component" value="Chromosome 1"/>
</dbReference>
<name>A0ABX7JIS0_9RHOB</name>
<dbReference type="PANTHER" id="PTHR43785:SF12">
    <property type="entry name" value="TYPE-1 GLUTAMINE SYNTHETASE 2"/>
    <property type="match status" value="1"/>
</dbReference>
<comment type="similarity">
    <text evidence="7 8">Belongs to the glutamine synthetase family.</text>
</comment>
<dbReference type="InterPro" id="IPR014746">
    <property type="entry name" value="Gln_synth/guanido_kin_cat_dom"/>
</dbReference>
<evidence type="ECO:0000256" key="1">
    <source>
        <dbReference type="ARBA" id="ARBA00001946"/>
    </source>
</evidence>
<evidence type="ECO:0000259" key="9">
    <source>
        <dbReference type="PROSITE" id="PS51986"/>
    </source>
</evidence>
<dbReference type="InterPro" id="IPR036651">
    <property type="entry name" value="Gln_synt_N_sf"/>
</dbReference>
<keyword evidence="3" id="KW-0436">Ligase</keyword>
<organism evidence="11 12">
    <name type="scientific">Paracoccus methylovorus</name>
    <dbReference type="NCBI Taxonomy" id="2812658"/>
    <lineage>
        <taxon>Bacteria</taxon>
        <taxon>Pseudomonadati</taxon>
        <taxon>Pseudomonadota</taxon>
        <taxon>Alphaproteobacteria</taxon>
        <taxon>Rhodobacterales</taxon>
        <taxon>Paracoccaceae</taxon>
        <taxon>Paracoccus</taxon>
    </lineage>
</organism>
<proteinExistence type="inferred from homology"/>
<keyword evidence="12" id="KW-1185">Reference proteome</keyword>
<evidence type="ECO:0000256" key="2">
    <source>
        <dbReference type="ARBA" id="ARBA00003117"/>
    </source>
</evidence>
<evidence type="ECO:0000313" key="12">
    <source>
        <dbReference type="Proteomes" id="UP000663629"/>
    </source>
</evidence>
<evidence type="ECO:0000313" key="11">
    <source>
        <dbReference type="EMBL" id="QRZ12507.1"/>
    </source>
</evidence>
<keyword evidence="6" id="KW-0535">Nitrogen fixation</keyword>
<dbReference type="Gene3D" id="3.30.590.10">
    <property type="entry name" value="Glutamine synthetase/guanido kinase, catalytic domain"/>
    <property type="match status" value="1"/>
</dbReference>
<evidence type="ECO:0000256" key="4">
    <source>
        <dbReference type="ARBA" id="ARBA00022741"/>
    </source>
</evidence>
<dbReference type="RefSeq" id="WP_205293539.1">
    <property type="nucleotide sequence ID" value="NZ_CP070368.1"/>
</dbReference>
<evidence type="ECO:0000256" key="6">
    <source>
        <dbReference type="ARBA" id="ARBA00023231"/>
    </source>
</evidence>
<dbReference type="SUPFAM" id="SSF55931">
    <property type="entry name" value="Glutamine synthetase/guanido kinase"/>
    <property type="match status" value="1"/>
</dbReference>
<protein>
    <submittedName>
        <fullName evidence="11">Glutamine synthetase</fullName>
    </submittedName>
</protein>
<dbReference type="Pfam" id="PF00120">
    <property type="entry name" value="Gln-synt_C"/>
    <property type="match status" value="1"/>
</dbReference>
<comment type="function">
    <text evidence="2">Catalyzes the ATP-dependent biosynthesis of glutamine from glutamate and ammonia.</text>
</comment>
<reference evidence="11 12" key="1">
    <citation type="submission" date="2021-02" db="EMBL/GenBank/DDBJ databases">
        <title>Paracoccus methylovroum sp.nov., a new methanol and methylamine utilizing methylotrophic denitrifer.</title>
        <authorList>
            <person name="Timsy T."/>
            <person name="Behrendt U."/>
            <person name="Ulrich A."/>
            <person name="Spanner T."/>
            <person name="Foesel B.U."/>
            <person name="Horn M.A."/>
            <person name="Kolb S."/>
        </authorList>
    </citation>
    <scope>NUCLEOTIDE SEQUENCE [LARGE SCALE GENOMIC DNA]</scope>
    <source>
        <strain evidence="11 12">H4-D09</strain>
    </source>
</reference>
<feature type="domain" description="GS beta-grasp" evidence="9">
    <location>
        <begin position="17"/>
        <end position="111"/>
    </location>
</feature>
<evidence type="ECO:0000259" key="10">
    <source>
        <dbReference type="PROSITE" id="PS51987"/>
    </source>
</evidence>
<comment type="cofactor">
    <cofactor evidence="1">
        <name>Mg(2+)</name>
        <dbReference type="ChEBI" id="CHEBI:18420"/>
    </cofactor>
</comment>
<dbReference type="InterPro" id="IPR008147">
    <property type="entry name" value="Gln_synt_N"/>
</dbReference>
<dbReference type="Gene3D" id="3.10.20.70">
    <property type="entry name" value="Glutamine synthetase, N-terminal domain"/>
    <property type="match status" value="1"/>
</dbReference>
<accession>A0ABX7JIS0</accession>
<evidence type="ECO:0000256" key="7">
    <source>
        <dbReference type="PROSITE-ProRule" id="PRU01330"/>
    </source>
</evidence>